<dbReference type="RefSeq" id="WP_074870235.1">
    <property type="nucleotide sequence ID" value="NZ_FOAS01000017.1"/>
</dbReference>
<keyword evidence="3" id="KW-1185">Reference proteome</keyword>
<evidence type="ECO:0000313" key="2">
    <source>
        <dbReference type="EMBL" id="SEL67232.1"/>
    </source>
</evidence>
<evidence type="ECO:0000313" key="3">
    <source>
        <dbReference type="Proteomes" id="UP000185766"/>
    </source>
</evidence>
<organism evidence="2 3">
    <name type="scientific">Atopomonas hussainii</name>
    <dbReference type="NCBI Taxonomy" id="1429083"/>
    <lineage>
        <taxon>Bacteria</taxon>
        <taxon>Pseudomonadati</taxon>
        <taxon>Pseudomonadota</taxon>
        <taxon>Gammaproteobacteria</taxon>
        <taxon>Pseudomonadales</taxon>
        <taxon>Pseudomonadaceae</taxon>
        <taxon>Atopomonas</taxon>
    </lineage>
</organism>
<sequence>MLTCKELAEQASLYLDKDLGFGEQLSVRVHLLMCRHCRRFIHQLRLSQAVIREYPEPLDTQLDELAKQLAERHKQP</sequence>
<proteinExistence type="predicted"/>
<keyword evidence="2" id="KW-0863">Zinc-finger</keyword>
<dbReference type="GO" id="GO:0008270">
    <property type="term" value="F:zinc ion binding"/>
    <property type="evidence" value="ECO:0007669"/>
    <property type="project" value="UniProtKB-KW"/>
</dbReference>
<feature type="domain" description="Putative zinc-finger" evidence="1">
    <location>
        <begin position="4"/>
        <end position="38"/>
    </location>
</feature>
<dbReference type="STRING" id="1429083.GCA_001885685_00190"/>
<dbReference type="InterPro" id="IPR027383">
    <property type="entry name" value="Znf_put"/>
</dbReference>
<gene>
    <name evidence="2" type="ORF">SAMN05216214_11722</name>
</gene>
<keyword evidence="2" id="KW-0479">Metal-binding</keyword>
<dbReference type="EMBL" id="FOAS01000017">
    <property type="protein sequence ID" value="SEL67232.1"/>
    <property type="molecule type" value="Genomic_DNA"/>
</dbReference>
<dbReference type="AlphaFoldDB" id="A0A1H7S3Q8"/>
<evidence type="ECO:0000259" key="1">
    <source>
        <dbReference type="Pfam" id="PF13490"/>
    </source>
</evidence>
<reference evidence="2 3" key="1">
    <citation type="submission" date="2016-10" db="EMBL/GenBank/DDBJ databases">
        <authorList>
            <person name="de Groot N.N."/>
        </authorList>
    </citation>
    <scope>NUCLEOTIDE SEQUENCE [LARGE SCALE GENOMIC DNA]</scope>
    <source>
        <strain evidence="2 3">JCM 19513</strain>
    </source>
</reference>
<dbReference type="Pfam" id="PF13490">
    <property type="entry name" value="zf-HC2"/>
    <property type="match status" value="1"/>
</dbReference>
<protein>
    <submittedName>
        <fullName evidence="2">Putative zinc-finger</fullName>
    </submittedName>
</protein>
<keyword evidence="2" id="KW-0862">Zinc</keyword>
<name>A0A1H7S3Q8_9GAMM</name>
<dbReference type="Proteomes" id="UP000185766">
    <property type="component" value="Unassembled WGS sequence"/>
</dbReference>
<accession>A0A1H7S3Q8</accession>